<evidence type="ECO:0000259" key="2">
    <source>
        <dbReference type="PROSITE" id="PS51203"/>
    </source>
</evidence>
<dbReference type="PANTHER" id="PTHR13164:SF3">
    <property type="entry name" value="CALCYCLIN-BINDING PROTEIN"/>
    <property type="match status" value="1"/>
</dbReference>
<protein>
    <recommendedName>
        <fullName evidence="2">CS domain-containing protein</fullName>
    </recommendedName>
</protein>
<comment type="caution">
    <text evidence="3">The sequence shown here is derived from an EMBL/GenBank/DDBJ whole genome shotgun (WGS) entry which is preliminary data.</text>
</comment>
<dbReference type="GeneID" id="75916219"/>
<accession>A0AAD5HCR3</accession>
<evidence type="ECO:0000313" key="4">
    <source>
        <dbReference type="Proteomes" id="UP001206595"/>
    </source>
</evidence>
<dbReference type="InterPro" id="IPR008978">
    <property type="entry name" value="HSP20-like_chaperone"/>
</dbReference>
<dbReference type="EMBL" id="MU620941">
    <property type="protein sequence ID" value="KAI8577428.1"/>
    <property type="molecule type" value="Genomic_DNA"/>
</dbReference>
<proteinExistence type="predicted"/>
<keyword evidence="4" id="KW-1185">Reference proteome</keyword>
<dbReference type="Proteomes" id="UP001206595">
    <property type="component" value="Unassembled WGS sequence"/>
</dbReference>
<dbReference type="Gene3D" id="2.60.40.790">
    <property type="match status" value="1"/>
</dbReference>
<sequence>MATTGSEAHRSDIIELERLKNLAERDSVKALLDTVISKSQKLLERAEDSEKQEELKTQERQRLEEARKRREAEMAAQGKVMPQPIGREKAKIQNVYITTGYGWDQSDMSVMLYINIKDADTLTEDQYKLDVQTQSVNFDVYNHNGANYNFKISKLAKEVVPEKCRVKLKKAQIIIFLRKKEQGKQWPELRYKSTRDVYNELVRAEEKGEVPKQAPTSQFPEDMQSKMKEMFENSDPETRRMMEETYKQARDMKANGGKYDPLAAMAGMGMGMPGLSDMFGGHNDHTHGPNCSHQH</sequence>
<feature type="domain" description="CS" evidence="2">
    <location>
        <begin position="96"/>
        <end position="190"/>
    </location>
</feature>
<organism evidence="3 4">
    <name type="scientific">Umbelopsis ramanniana AG</name>
    <dbReference type="NCBI Taxonomy" id="1314678"/>
    <lineage>
        <taxon>Eukaryota</taxon>
        <taxon>Fungi</taxon>
        <taxon>Fungi incertae sedis</taxon>
        <taxon>Mucoromycota</taxon>
        <taxon>Mucoromycotina</taxon>
        <taxon>Umbelopsidomycetes</taxon>
        <taxon>Umbelopsidales</taxon>
        <taxon>Umbelopsidaceae</taxon>
        <taxon>Umbelopsis</taxon>
    </lineage>
</organism>
<dbReference type="AlphaFoldDB" id="A0AAD5HCR3"/>
<dbReference type="GO" id="GO:0005634">
    <property type="term" value="C:nucleus"/>
    <property type="evidence" value="ECO:0007669"/>
    <property type="project" value="TreeGrafter"/>
</dbReference>
<dbReference type="RefSeq" id="XP_051442432.1">
    <property type="nucleotide sequence ID" value="XM_051590876.1"/>
</dbReference>
<reference evidence="3" key="1">
    <citation type="submission" date="2021-06" db="EMBL/GenBank/DDBJ databases">
        <authorList>
            <consortium name="DOE Joint Genome Institute"/>
            <person name="Mondo S.J."/>
            <person name="Amses K.R."/>
            <person name="Simmons D.R."/>
            <person name="Longcore J.E."/>
            <person name="Seto K."/>
            <person name="Alves G.H."/>
            <person name="Bonds A.E."/>
            <person name="Quandt C.A."/>
            <person name="Davis W.J."/>
            <person name="Chang Y."/>
            <person name="Letcher P.M."/>
            <person name="Powell M.J."/>
            <person name="Kuo A."/>
            <person name="Labutti K."/>
            <person name="Pangilinan J."/>
            <person name="Andreopoulos W."/>
            <person name="Tritt A."/>
            <person name="Riley R."/>
            <person name="Hundley H."/>
            <person name="Johnson J."/>
            <person name="Lipzen A."/>
            <person name="Barry K."/>
            <person name="Berbee M.L."/>
            <person name="Buchler N.E."/>
            <person name="Grigoriev I.V."/>
            <person name="Spatafora J.W."/>
            <person name="Stajich J.E."/>
            <person name="James T.Y."/>
        </authorList>
    </citation>
    <scope>NUCLEOTIDE SEQUENCE</scope>
    <source>
        <strain evidence="3">AG</strain>
    </source>
</reference>
<dbReference type="PANTHER" id="PTHR13164">
    <property type="entry name" value="CALICYLIN BINDING PROTEIN"/>
    <property type="match status" value="1"/>
</dbReference>
<dbReference type="Pfam" id="PF04969">
    <property type="entry name" value="CS"/>
    <property type="match status" value="1"/>
</dbReference>
<gene>
    <name evidence="3" type="ORF">K450DRAFT_252369</name>
</gene>
<name>A0AAD5HCR3_UMBRA</name>
<reference evidence="3" key="2">
    <citation type="journal article" date="2022" name="Proc. Natl. Acad. Sci. U.S.A.">
        <title>Diploid-dominant life cycles characterize the early evolution of Fungi.</title>
        <authorList>
            <person name="Amses K.R."/>
            <person name="Simmons D.R."/>
            <person name="Longcore J.E."/>
            <person name="Mondo S.J."/>
            <person name="Seto K."/>
            <person name="Jeronimo G.H."/>
            <person name="Bonds A.E."/>
            <person name="Quandt C.A."/>
            <person name="Davis W.J."/>
            <person name="Chang Y."/>
            <person name="Federici B.A."/>
            <person name="Kuo A."/>
            <person name="LaButti K."/>
            <person name="Pangilinan J."/>
            <person name="Andreopoulos W."/>
            <person name="Tritt A."/>
            <person name="Riley R."/>
            <person name="Hundley H."/>
            <person name="Johnson J."/>
            <person name="Lipzen A."/>
            <person name="Barry K."/>
            <person name="Lang B.F."/>
            <person name="Cuomo C.A."/>
            <person name="Buchler N.E."/>
            <person name="Grigoriev I.V."/>
            <person name="Spatafora J.W."/>
            <person name="Stajich J.E."/>
            <person name="James T.Y."/>
        </authorList>
    </citation>
    <scope>NUCLEOTIDE SEQUENCE</scope>
    <source>
        <strain evidence="3">AG</strain>
    </source>
</reference>
<evidence type="ECO:0000313" key="3">
    <source>
        <dbReference type="EMBL" id="KAI8577428.1"/>
    </source>
</evidence>
<dbReference type="PROSITE" id="PS51203">
    <property type="entry name" value="CS"/>
    <property type="match status" value="1"/>
</dbReference>
<dbReference type="InterPro" id="IPR052289">
    <property type="entry name" value="Calcyclin-binding_UBL-bridge"/>
</dbReference>
<feature type="region of interest" description="Disordered" evidence="1">
    <location>
        <begin position="42"/>
        <end position="67"/>
    </location>
</feature>
<dbReference type="SUPFAM" id="SSF49764">
    <property type="entry name" value="HSP20-like chaperones"/>
    <property type="match status" value="1"/>
</dbReference>
<evidence type="ECO:0000256" key="1">
    <source>
        <dbReference type="SAM" id="MobiDB-lite"/>
    </source>
</evidence>
<dbReference type="InterPro" id="IPR007052">
    <property type="entry name" value="CS_dom"/>
</dbReference>